<evidence type="ECO:0000256" key="4">
    <source>
        <dbReference type="SAM" id="SignalP"/>
    </source>
</evidence>
<dbReference type="PROSITE" id="PS50072">
    <property type="entry name" value="CSA_PPIASE_2"/>
    <property type="match status" value="1"/>
</dbReference>
<evidence type="ECO:0000256" key="3">
    <source>
        <dbReference type="ARBA" id="ARBA00023235"/>
    </source>
</evidence>
<dbReference type="SUPFAM" id="SSF50891">
    <property type="entry name" value="Cyclophilin-like"/>
    <property type="match status" value="1"/>
</dbReference>
<gene>
    <name evidence="7" type="ORF">EV682_101136</name>
    <name evidence="6" type="ORF">NCTC11159_00155</name>
</gene>
<dbReference type="InterPro" id="IPR044665">
    <property type="entry name" value="E_coli_cyclophilin_A-like"/>
</dbReference>
<dbReference type="RefSeq" id="WP_115225630.1">
    <property type="nucleotide sequence ID" value="NZ_CAWOLO010000001.1"/>
</dbReference>
<dbReference type="Pfam" id="PF00160">
    <property type="entry name" value="Pro_isomerase"/>
    <property type="match status" value="1"/>
</dbReference>
<feature type="chain" id="PRO_5016599070" description="peptidylprolyl isomerase" evidence="4">
    <location>
        <begin position="22"/>
        <end position="300"/>
    </location>
</feature>
<dbReference type="OrthoDB" id="9807797at2"/>
<evidence type="ECO:0000313" key="7">
    <source>
        <dbReference type="EMBL" id="TCU90117.1"/>
    </source>
</evidence>
<keyword evidence="9" id="KW-1185">Reference proteome</keyword>
<reference evidence="6 8" key="1">
    <citation type="submission" date="2018-06" db="EMBL/GenBank/DDBJ databases">
        <authorList>
            <consortium name="Pathogen Informatics"/>
            <person name="Doyle S."/>
        </authorList>
    </citation>
    <scope>NUCLEOTIDE SEQUENCE [LARGE SCALE GENOMIC DNA]</scope>
    <source>
        <strain evidence="6 8">NCTC11159</strain>
    </source>
</reference>
<evidence type="ECO:0000313" key="8">
    <source>
        <dbReference type="Proteomes" id="UP000255108"/>
    </source>
</evidence>
<proteinExistence type="predicted"/>
<evidence type="ECO:0000313" key="9">
    <source>
        <dbReference type="Proteomes" id="UP000295794"/>
    </source>
</evidence>
<evidence type="ECO:0000259" key="5">
    <source>
        <dbReference type="PROSITE" id="PS50072"/>
    </source>
</evidence>
<dbReference type="EMBL" id="SMBT01000001">
    <property type="protein sequence ID" value="TCU90117.1"/>
    <property type="molecule type" value="Genomic_DNA"/>
</dbReference>
<dbReference type="GO" id="GO:0003755">
    <property type="term" value="F:peptidyl-prolyl cis-trans isomerase activity"/>
    <property type="evidence" value="ECO:0007669"/>
    <property type="project" value="UniProtKB-KW"/>
</dbReference>
<keyword evidence="4" id="KW-0732">Signal</keyword>
<dbReference type="EC" id="5.2.1.8" evidence="1"/>
<dbReference type="InterPro" id="IPR002130">
    <property type="entry name" value="Cyclophilin-type_PPIase_dom"/>
</dbReference>
<keyword evidence="3 6" id="KW-0413">Isomerase</keyword>
<organism evidence="6 8">
    <name type="scientific">Iodobacter fluviatilis</name>
    <dbReference type="NCBI Taxonomy" id="537"/>
    <lineage>
        <taxon>Bacteria</taxon>
        <taxon>Pseudomonadati</taxon>
        <taxon>Pseudomonadota</taxon>
        <taxon>Betaproteobacteria</taxon>
        <taxon>Neisseriales</taxon>
        <taxon>Chitinibacteraceae</taxon>
        <taxon>Iodobacter</taxon>
    </lineage>
</organism>
<feature type="signal peptide" evidence="4">
    <location>
        <begin position="1"/>
        <end position="21"/>
    </location>
</feature>
<evidence type="ECO:0000313" key="6">
    <source>
        <dbReference type="EMBL" id="STQ89144.1"/>
    </source>
</evidence>
<feature type="domain" description="PPIase cyclophilin-type" evidence="5">
    <location>
        <begin position="56"/>
        <end position="243"/>
    </location>
</feature>
<dbReference type="EMBL" id="UGHR01000001">
    <property type="protein sequence ID" value="STQ89144.1"/>
    <property type="molecule type" value="Genomic_DNA"/>
</dbReference>
<keyword evidence="2" id="KW-0697">Rotamase</keyword>
<dbReference type="AlphaFoldDB" id="A0A377Q1T0"/>
<dbReference type="Gene3D" id="2.40.100.10">
    <property type="entry name" value="Cyclophilin-like"/>
    <property type="match status" value="1"/>
</dbReference>
<dbReference type="InterPro" id="IPR029000">
    <property type="entry name" value="Cyclophilin-like_dom_sf"/>
</dbReference>
<reference evidence="7 9" key="2">
    <citation type="submission" date="2019-03" db="EMBL/GenBank/DDBJ databases">
        <title>Genomic Encyclopedia of Type Strains, Phase IV (KMG-IV): sequencing the most valuable type-strain genomes for metagenomic binning, comparative biology and taxonomic classification.</title>
        <authorList>
            <person name="Goeker M."/>
        </authorList>
    </citation>
    <scope>NUCLEOTIDE SEQUENCE [LARGE SCALE GENOMIC DNA]</scope>
    <source>
        <strain evidence="7 9">DSM 3764</strain>
    </source>
</reference>
<sequence>MLSKWTPLALGLLLLAANSFAAGKQQGITSAQVLEKSPASDWRPLDPDNTLIMDLAAGQVIIELAPRFAPRHVANIRKMAHEGYFDQLAIIRVQDNYVSQWGDPNSESSPKSLGSAEKKLPAEFDIPLKNLPLTRLKETDPFAPVTGWVNGMPAAANPKTGRAWLTHCYGMVGAGRDMAADSSNGSELYTVIGQAPRGLDLNITLVGRVLQGMQWLSGLPRGTGAMGFYEKPEQRTTINRVRLLSDLPDSERPKLEILRTDSKSWQNLLQARRIRAEQWFINSPGHVDLCSASVPIRAIQ</sequence>
<accession>A0A377Q1T0</accession>
<dbReference type="Proteomes" id="UP000295794">
    <property type="component" value="Unassembled WGS sequence"/>
</dbReference>
<protein>
    <recommendedName>
        <fullName evidence="1">peptidylprolyl isomerase</fullName>
        <ecNumber evidence="1">5.2.1.8</ecNumber>
    </recommendedName>
</protein>
<evidence type="ECO:0000256" key="1">
    <source>
        <dbReference type="ARBA" id="ARBA00013194"/>
    </source>
</evidence>
<dbReference type="Proteomes" id="UP000255108">
    <property type="component" value="Unassembled WGS sequence"/>
</dbReference>
<dbReference type="PANTHER" id="PTHR43246">
    <property type="entry name" value="PEPTIDYL-PROLYL CIS-TRANS ISOMERASE CYP38, CHLOROPLASTIC"/>
    <property type="match status" value="1"/>
</dbReference>
<evidence type="ECO:0000256" key="2">
    <source>
        <dbReference type="ARBA" id="ARBA00023110"/>
    </source>
</evidence>
<name>A0A377Q1T0_9NEIS</name>